<feature type="region of interest" description="Disordered" evidence="1">
    <location>
        <begin position="1"/>
        <end position="43"/>
    </location>
</feature>
<evidence type="ECO:0000256" key="1">
    <source>
        <dbReference type="SAM" id="MobiDB-lite"/>
    </source>
</evidence>
<dbReference type="InterPro" id="IPR055754">
    <property type="entry name" value="DUF7330"/>
</dbReference>
<feature type="compositionally biased region" description="Basic and acidic residues" evidence="1">
    <location>
        <begin position="1"/>
        <end position="16"/>
    </location>
</feature>
<dbReference type="Proteomes" id="UP001362999">
    <property type="component" value="Unassembled WGS sequence"/>
</dbReference>
<feature type="domain" description="DUF7330" evidence="3">
    <location>
        <begin position="296"/>
        <end position="422"/>
    </location>
</feature>
<dbReference type="AlphaFoldDB" id="A0AAW0DY37"/>
<sequence>MIVTEDTPKSPVKDDNTPLLGDNRASAPPAYTPPPQAGTSGPTPIVNTQIPYAVYQPIQPRRSVETAGRRFCKAFLVAIGVWILVSALFGSIFDSGSFSDYEYHIPEEIATSHCVTSWSDPMRNPSSSYPHASSTSFTFPVPSETLLLLSKGGLSGGHLRITTSEGSDVRVNVQVNYYKDAVRDLARVCMIAREDGELGVGIFTPQPWRSRSWTDRLSFDVELIIPRSAHVNALSTDVSNFSQDVESLPGVYFNRLSLKGSNGKINTEELTAANATLDTSNGSVNAKALVAPRAKVTSSNGGISGSYAVVDSLILHTSNGAIKAAVSITENSGLQTPKEITLRTTNNALDYNLNLGATSAKAENFIIKTTTSNGKLTGQISSAPLNSVLSIDAQSSNSRAQLTLPPTYEGRFEVATSNAPVQVLVLKGDQPDPACEGKRNCKGRQRAVHTGTVSKRSITGAVHWDKKNGDRCFVNLKSSNGLTTLYL</sequence>
<keyword evidence="2" id="KW-1133">Transmembrane helix</keyword>
<reference evidence="4 5" key="1">
    <citation type="journal article" date="2024" name="J Genomics">
        <title>Draft genome sequencing and assembly of Favolaschia claudopus CIRM-BRFM 2984 isolated from oak limbs.</title>
        <authorList>
            <person name="Navarro D."/>
            <person name="Drula E."/>
            <person name="Chaduli D."/>
            <person name="Cazenave R."/>
            <person name="Ahrendt S."/>
            <person name="Wang J."/>
            <person name="Lipzen A."/>
            <person name="Daum C."/>
            <person name="Barry K."/>
            <person name="Grigoriev I.V."/>
            <person name="Favel A."/>
            <person name="Rosso M.N."/>
            <person name="Martin F."/>
        </authorList>
    </citation>
    <scope>NUCLEOTIDE SEQUENCE [LARGE SCALE GENOMIC DNA]</scope>
    <source>
        <strain evidence="4 5">CIRM-BRFM 2984</strain>
    </source>
</reference>
<name>A0AAW0DY37_9AGAR</name>
<dbReference type="Pfam" id="PF24016">
    <property type="entry name" value="DUF7330"/>
    <property type="match status" value="1"/>
</dbReference>
<gene>
    <name evidence="4" type="ORF">R3P38DRAFT_2842880</name>
</gene>
<protein>
    <recommendedName>
        <fullName evidence="3">DUF7330 domain-containing protein</fullName>
    </recommendedName>
</protein>
<dbReference type="EMBL" id="JAWWNJ010000004">
    <property type="protein sequence ID" value="KAK7057754.1"/>
    <property type="molecule type" value="Genomic_DNA"/>
</dbReference>
<keyword evidence="2" id="KW-0812">Transmembrane</keyword>
<keyword evidence="5" id="KW-1185">Reference proteome</keyword>
<organism evidence="4 5">
    <name type="scientific">Favolaschia claudopus</name>
    <dbReference type="NCBI Taxonomy" id="2862362"/>
    <lineage>
        <taxon>Eukaryota</taxon>
        <taxon>Fungi</taxon>
        <taxon>Dikarya</taxon>
        <taxon>Basidiomycota</taxon>
        <taxon>Agaricomycotina</taxon>
        <taxon>Agaricomycetes</taxon>
        <taxon>Agaricomycetidae</taxon>
        <taxon>Agaricales</taxon>
        <taxon>Marasmiineae</taxon>
        <taxon>Mycenaceae</taxon>
        <taxon>Favolaschia</taxon>
    </lineage>
</organism>
<feature type="transmembrane region" description="Helical" evidence="2">
    <location>
        <begin position="71"/>
        <end position="93"/>
    </location>
</feature>
<evidence type="ECO:0000259" key="3">
    <source>
        <dbReference type="Pfam" id="PF24016"/>
    </source>
</evidence>
<comment type="caution">
    <text evidence="4">The sequence shown here is derived from an EMBL/GenBank/DDBJ whole genome shotgun (WGS) entry which is preliminary data.</text>
</comment>
<accession>A0AAW0DY37</accession>
<proteinExistence type="predicted"/>
<evidence type="ECO:0000313" key="4">
    <source>
        <dbReference type="EMBL" id="KAK7057754.1"/>
    </source>
</evidence>
<keyword evidence="2" id="KW-0472">Membrane</keyword>
<evidence type="ECO:0000256" key="2">
    <source>
        <dbReference type="SAM" id="Phobius"/>
    </source>
</evidence>
<evidence type="ECO:0000313" key="5">
    <source>
        <dbReference type="Proteomes" id="UP001362999"/>
    </source>
</evidence>